<gene>
    <name evidence="3" type="ORF">HNQ60_003841</name>
</gene>
<protein>
    <submittedName>
        <fullName evidence="3">Uncharacterized protein</fullName>
    </submittedName>
</protein>
<proteinExistence type="predicted"/>
<dbReference type="Proteomes" id="UP000588068">
    <property type="component" value="Unassembled WGS sequence"/>
</dbReference>
<feature type="chain" id="PRO_5032373016" evidence="2">
    <location>
        <begin position="31"/>
        <end position="90"/>
    </location>
</feature>
<feature type="signal peptide" evidence="2">
    <location>
        <begin position="1"/>
        <end position="30"/>
    </location>
</feature>
<comment type="caution">
    <text evidence="3">The sequence shown here is derived from an EMBL/GenBank/DDBJ whole genome shotgun (WGS) entry which is preliminary data.</text>
</comment>
<reference evidence="3 4" key="1">
    <citation type="submission" date="2020-08" db="EMBL/GenBank/DDBJ databases">
        <title>Genomic Encyclopedia of Type Strains, Phase IV (KMG-IV): sequencing the most valuable type-strain genomes for metagenomic binning, comparative biology and taxonomic classification.</title>
        <authorList>
            <person name="Goeker M."/>
        </authorList>
    </citation>
    <scope>NUCLEOTIDE SEQUENCE [LARGE SCALE GENOMIC DNA]</scope>
    <source>
        <strain evidence="3 4">DSM 26723</strain>
    </source>
</reference>
<organism evidence="3 4">
    <name type="scientific">Povalibacter uvarum</name>
    <dbReference type="NCBI Taxonomy" id="732238"/>
    <lineage>
        <taxon>Bacteria</taxon>
        <taxon>Pseudomonadati</taxon>
        <taxon>Pseudomonadota</taxon>
        <taxon>Gammaproteobacteria</taxon>
        <taxon>Steroidobacterales</taxon>
        <taxon>Steroidobacteraceae</taxon>
        <taxon>Povalibacter</taxon>
    </lineage>
</organism>
<accession>A0A841HQN9</accession>
<sequence length="90" mass="9999">MNTRNRFRDVLFASITAATFLGLQPVIAVAQPKADQQQAQERAEAQERAKAQARDTGHCKKYVREHRGHPDPAKGVDIVKVVYVPCSKKG</sequence>
<feature type="compositionally biased region" description="Basic and acidic residues" evidence="1">
    <location>
        <begin position="41"/>
        <end position="57"/>
    </location>
</feature>
<feature type="region of interest" description="Disordered" evidence="1">
    <location>
        <begin position="35"/>
        <end position="57"/>
    </location>
</feature>
<dbReference type="EMBL" id="JACHHZ010000004">
    <property type="protein sequence ID" value="MBB6094954.1"/>
    <property type="molecule type" value="Genomic_DNA"/>
</dbReference>
<keyword evidence="4" id="KW-1185">Reference proteome</keyword>
<dbReference type="RefSeq" id="WP_184334338.1">
    <property type="nucleotide sequence ID" value="NZ_JACHHZ010000004.1"/>
</dbReference>
<evidence type="ECO:0000256" key="2">
    <source>
        <dbReference type="SAM" id="SignalP"/>
    </source>
</evidence>
<evidence type="ECO:0000313" key="3">
    <source>
        <dbReference type="EMBL" id="MBB6094954.1"/>
    </source>
</evidence>
<name>A0A841HQN9_9GAMM</name>
<keyword evidence="2" id="KW-0732">Signal</keyword>
<dbReference type="AlphaFoldDB" id="A0A841HQN9"/>
<evidence type="ECO:0000256" key="1">
    <source>
        <dbReference type="SAM" id="MobiDB-lite"/>
    </source>
</evidence>
<evidence type="ECO:0000313" key="4">
    <source>
        <dbReference type="Proteomes" id="UP000588068"/>
    </source>
</evidence>